<evidence type="ECO:0000313" key="1">
    <source>
        <dbReference type="EMBL" id="KAK7199778.1"/>
    </source>
</evidence>
<keyword evidence="2" id="KW-1185">Reference proteome</keyword>
<dbReference type="SUPFAM" id="SSF75217">
    <property type="entry name" value="alpha/beta knot"/>
    <property type="match status" value="2"/>
</dbReference>
<comment type="caution">
    <text evidence="1">The sequence shown here is derived from an EMBL/GenBank/DDBJ whole genome shotgun (WGS) entry which is preliminary data.</text>
</comment>
<protein>
    <submittedName>
        <fullName evidence="1">Uncharacterized protein</fullName>
    </submittedName>
</protein>
<dbReference type="Proteomes" id="UP001430356">
    <property type="component" value="Unassembled WGS sequence"/>
</dbReference>
<dbReference type="PANTHER" id="PTHR43191">
    <property type="entry name" value="RRNA METHYLTRANSFERASE 3"/>
    <property type="match status" value="1"/>
</dbReference>
<dbReference type="Gene3D" id="3.40.1280.10">
    <property type="match status" value="1"/>
</dbReference>
<organism evidence="1 2">
    <name type="scientific">Novymonas esmeraldas</name>
    <dbReference type="NCBI Taxonomy" id="1808958"/>
    <lineage>
        <taxon>Eukaryota</taxon>
        <taxon>Discoba</taxon>
        <taxon>Euglenozoa</taxon>
        <taxon>Kinetoplastea</taxon>
        <taxon>Metakinetoplastina</taxon>
        <taxon>Trypanosomatida</taxon>
        <taxon>Trypanosomatidae</taxon>
        <taxon>Novymonas</taxon>
    </lineage>
</organism>
<dbReference type="EMBL" id="JAECZO010000001">
    <property type="protein sequence ID" value="KAK7199778.1"/>
    <property type="molecule type" value="Genomic_DNA"/>
</dbReference>
<dbReference type="PANTHER" id="PTHR43191:SF2">
    <property type="entry name" value="RRNA METHYLTRANSFERASE 3, MITOCHONDRIAL"/>
    <property type="match status" value="1"/>
</dbReference>
<dbReference type="InterPro" id="IPR029028">
    <property type="entry name" value="Alpha/beta_knot_MTases"/>
</dbReference>
<gene>
    <name evidence="1" type="ORF">NESM_000024200</name>
</gene>
<proteinExistence type="predicted"/>
<dbReference type="AlphaFoldDB" id="A0AAW0F067"/>
<evidence type="ECO:0000313" key="2">
    <source>
        <dbReference type="Proteomes" id="UP001430356"/>
    </source>
</evidence>
<dbReference type="GO" id="GO:0003723">
    <property type="term" value="F:RNA binding"/>
    <property type="evidence" value="ECO:0007669"/>
    <property type="project" value="TreeGrafter"/>
</dbReference>
<reference evidence="1 2" key="1">
    <citation type="journal article" date="2021" name="MBio">
        <title>A New Model Trypanosomatid, Novymonas esmeraldas: Genomic Perception of Its 'Candidatus Pandoraea novymonadis' Endosymbiont.</title>
        <authorList>
            <person name="Zakharova A."/>
            <person name="Saura A."/>
            <person name="Butenko A."/>
            <person name="Podesvova L."/>
            <person name="Warmusova S."/>
            <person name="Kostygov A.Y."/>
            <person name="Nenarokova A."/>
            <person name="Lukes J."/>
            <person name="Opperdoes F.R."/>
            <person name="Yurchenko V."/>
        </authorList>
    </citation>
    <scope>NUCLEOTIDE SEQUENCE [LARGE SCALE GENOMIC DNA]</scope>
    <source>
        <strain evidence="1 2">E262AT.01</strain>
    </source>
</reference>
<dbReference type="InterPro" id="IPR051259">
    <property type="entry name" value="rRNA_Methyltransferase"/>
</dbReference>
<sequence>MRCSAVLCKQTLHPPRHTAPLASKPLTRWSCHLPKWTELSGSLTPVRVGLEGCHSAFNATNSIRTCLYFQTAAPPTFLTASSWRSIEHVQLRESDEAVRGTTPASATPTAASPFDGIALFGESEFFAGCPTSGQTSASGAAAQPGCALVAVENFADRAQSVLRTRLPTSPAVVRGGGGLRLVVGHENCGVRRSLLRPRPTSGTAPACPAPPVADEVVYVPQYGTISSLNVVTSLGIALFYSYMDAACPHARVIHSAPSSAGVAHATGVSAAAEEELRTVIAAYQNLFSRSLPAPAPCADTGSAAAALLTDGPPRAALVPDAHVNTTPRVDHRPLHPVFYSRTVEEIQALQRSYRHALLSYSHACSSAPAPSFFGLSVLYENEFDQRNFGGLIRSANAFLVDHIFYVGRRKVNVVGAVGSYHYTPPVHLGSLPSTAAAAATATAAADDSDDTDGAAHVYARVKEAYASAPPRHWWMLDCGHEFMYSTASPSEGADAVAGESTAAASSSSAASLRAYARLKADGHVHSLCETESALREALAGGLVLLIPQEGRLPHPALMRLCTGVLTVLPHDCHYDEGGGAVGPGGSTQPGHRGLPSQVASGIALQRLSAVLHPRLAAL</sequence>
<name>A0AAW0F067_9TRYP</name>
<dbReference type="InterPro" id="IPR029026">
    <property type="entry name" value="tRNA_m1G_MTases_N"/>
</dbReference>
<accession>A0AAW0F067</accession>